<reference evidence="1" key="1">
    <citation type="journal article" date="2020" name="mSystems">
        <title>Genome- and Community-Level Interaction Insights into Carbon Utilization and Element Cycling Functions of Hydrothermarchaeota in Hydrothermal Sediment.</title>
        <authorList>
            <person name="Zhou Z."/>
            <person name="Liu Y."/>
            <person name="Xu W."/>
            <person name="Pan J."/>
            <person name="Luo Z.H."/>
            <person name="Li M."/>
        </authorList>
    </citation>
    <scope>NUCLEOTIDE SEQUENCE [LARGE SCALE GENOMIC DNA]</scope>
    <source>
        <strain evidence="1">SpSt-418</strain>
    </source>
</reference>
<sequence length="160" mass="17644">MARINQPLPWDINPNGAYVPILVEGKVVGFCRPDFAKRIVDTMNESDKARKALKMACYDLVARSGGGSSEVDSLAEQYLAKAQRPKSGTGAIALLLKDRQEELDLTDDEFAKFCDTFRLSRDELYAIYAGADLDSNQLTPLARILGLSVDDLIDVWKGSD</sequence>
<accession>A0A7C3KH39</accession>
<proteinExistence type="predicted"/>
<gene>
    <name evidence="1" type="ORF">ENR64_23630</name>
</gene>
<protein>
    <submittedName>
        <fullName evidence="1">Uncharacterized protein</fullName>
    </submittedName>
</protein>
<name>A0A7C3KH39_9CYAN</name>
<evidence type="ECO:0000313" key="1">
    <source>
        <dbReference type="EMBL" id="HFN00687.1"/>
    </source>
</evidence>
<comment type="caution">
    <text evidence="1">The sequence shown here is derived from an EMBL/GenBank/DDBJ whole genome shotgun (WGS) entry which is preliminary data.</text>
</comment>
<organism evidence="1">
    <name type="scientific">Oscillatoriales cyanobacterium SpSt-418</name>
    <dbReference type="NCBI Taxonomy" id="2282169"/>
    <lineage>
        <taxon>Bacteria</taxon>
        <taxon>Bacillati</taxon>
        <taxon>Cyanobacteriota</taxon>
        <taxon>Cyanophyceae</taxon>
        <taxon>Oscillatoriophycideae</taxon>
        <taxon>Oscillatoriales</taxon>
    </lineage>
</organism>
<dbReference type="AlphaFoldDB" id="A0A7C3KH39"/>
<dbReference type="EMBL" id="DSRU01000337">
    <property type="protein sequence ID" value="HFN00687.1"/>
    <property type="molecule type" value="Genomic_DNA"/>
</dbReference>